<evidence type="ECO:0000256" key="1">
    <source>
        <dbReference type="SAM" id="SignalP"/>
    </source>
</evidence>
<feature type="signal peptide" evidence="1">
    <location>
        <begin position="1"/>
        <end position="21"/>
    </location>
</feature>
<organism evidence="2 3">
    <name type="scientific">Shimia gijangensis</name>
    <dbReference type="NCBI Taxonomy" id="1470563"/>
    <lineage>
        <taxon>Bacteria</taxon>
        <taxon>Pseudomonadati</taxon>
        <taxon>Pseudomonadota</taxon>
        <taxon>Alphaproteobacteria</taxon>
        <taxon>Rhodobacterales</taxon>
        <taxon>Roseobacteraceae</taxon>
    </lineage>
</organism>
<dbReference type="Proteomes" id="UP000183982">
    <property type="component" value="Unassembled WGS sequence"/>
</dbReference>
<dbReference type="STRING" id="1470563.SAMN05444000_10859"/>
<gene>
    <name evidence="2" type="ORF">SAMN05444000_10859</name>
</gene>
<accession>A0A1M6IZJ9</accession>
<dbReference type="AlphaFoldDB" id="A0A1M6IZJ9"/>
<dbReference type="OrthoDB" id="7875126at2"/>
<dbReference type="RefSeq" id="WP_073251687.1">
    <property type="nucleotide sequence ID" value="NZ_FQZQ01000008.1"/>
</dbReference>
<evidence type="ECO:0008006" key="4">
    <source>
        <dbReference type="Google" id="ProtNLM"/>
    </source>
</evidence>
<proteinExistence type="predicted"/>
<reference evidence="3" key="1">
    <citation type="submission" date="2016-11" db="EMBL/GenBank/DDBJ databases">
        <authorList>
            <person name="Varghese N."/>
            <person name="Submissions S."/>
        </authorList>
    </citation>
    <scope>NUCLEOTIDE SEQUENCE [LARGE SCALE GENOMIC DNA]</scope>
    <source>
        <strain evidence="3">DSM 100564</strain>
    </source>
</reference>
<name>A0A1M6IZJ9_9RHOB</name>
<keyword evidence="1" id="KW-0732">Signal</keyword>
<evidence type="ECO:0000313" key="3">
    <source>
        <dbReference type="Proteomes" id="UP000183982"/>
    </source>
</evidence>
<evidence type="ECO:0000313" key="2">
    <source>
        <dbReference type="EMBL" id="SHJ39885.1"/>
    </source>
</evidence>
<protein>
    <recommendedName>
        <fullName evidence="4">HdeA/HdeB family protein</fullName>
    </recommendedName>
</protein>
<sequence>MRNLTIASCLSLVVLSSPVFADKAEECQLQADIVTRATELRIERNSQKKTLEIMTSGEDEAVAEAYIGAVPAIVDWIYTLKRKELKQEVGPGESYYSSCVAQ</sequence>
<feature type="chain" id="PRO_5009918577" description="HdeA/HdeB family protein" evidence="1">
    <location>
        <begin position="22"/>
        <end position="102"/>
    </location>
</feature>
<dbReference type="EMBL" id="FQZQ01000008">
    <property type="protein sequence ID" value="SHJ39885.1"/>
    <property type="molecule type" value="Genomic_DNA"/>
</dbReference>
<keyword evidence="3" id="KW-1185">Reference proteome</keyword>